<dbReference type="InterPro" id="IPR029044">
    <property type="entry name" value="Nucleotide-diphossugar_trans"/>
</dbReference>
<reference evidence="1 2" key="1">
    <citation type="submission" date="2018-08" db="EMBL/GenBank/DDBJ databases">
        <title>A genome reference for cultivated species of the human gut microbiota.</title>
        <authorList>
            <person name="Zou Y."/>
            <person name="Xue W."/>
            <person name="Luo G."/>
        </authorList>
    </citation>
    <scope>NUCLEOTIDE SEQUENCE [LARGE SCALE GENOMIC DNA]</scope>
    <source>
        <strain evidence="1 2">AM22-1</strain>
    </source>
</reference>
<gene>
    <name evidence="1" type="ORF">DW250_14490</name>
</gene>
<comment type="caution">
    <text evidence="1">The sequence shown here is derived from an EMBL/GenBank/DDBJ whole genome shotgun (WGS) entry which is preliminary data.</text>
</comment>
<sequence>MMKSNNCIFTICAKNYVGLAQILEKSVLKYNKNVDFYIVVADEYGKDGPVVNDKNILIAHEFLNIDEKLWTNMAFKYNLTEFCTCIKPFSIEYFFVQKGYDTVCYLDPDIYLFGDFSYIYEKLDKFLVVTAPHITIPDYPYSGDTPDRGFLFNGISNFGFVGFKNSPKTLNVIRWWEDRLSKLCFGEMLWAVCTDQKWSDFFMAFFDYDEIFFSNNLGLNVAPWNYFERKVTKKGDTFYVESRKGTSERMDKLVFCHFAGYNYKQLAEGKVDNKSRMRISNLKSYQDIDELVKIYVNEIHKNKDLFAKYLSLSYSYGTFSNGVKIEAFHRRLYNGLCVNFNFEGNPFVVDTDNSFYSLLKGKHLLPSSQNVNVDKMNPENIDGFGKKLSLLYKGLRFFYKLIGYKNYVLFLQFIRRLSLYDINTFLLGKEFENQSLRMKE</sequence>
<evidence type="ECO:0008006" key="3">
    <source>
        <dbReference type="Google" id="ProtNLM"/>
    </source>
</evidence>
<name>A0A3R6E4I2_9BACT</name>
<dbReference type="EMBL" id="QRIN01000090">
    <property type="protein sequence ID" value="RHG62202.1"/>
    <property type="molecule type" value="Genomic_DNA"/>
</dbReference>
<dbReference type="AlphaFoldDB" id="A0A3R6E4I2"/>
<evidence type="ECO:0000313" key="2">
    <source>
        <dbReference type="Proteomes" id="UP000286501"/>
    </source>
</evidence>
<dbReference type="SUPFAM" id="SSF53448">
    <property type="entry name" value="Nucleotide-diphospho-sugar transferases"/>
    <property type="match status" value="1"/>
</dbReference>
<accession>A0A3R6E4I2</accession>
<dbReference type="Gene3D" id="3.90.550.10">
    <property type="entry name" value="Spore Coat Polysaccharide Biosynthesis Protein SpsA, Chain A"/>
    <property type="match status" value="1"/>
</dbReference>
<proteinExistence type="predicted"/>
<dbReference type="RefSeq" id="WP_118201703.1">
    <property type="nucleotide sequence ID" value="NZ_QRIE01000092.1"/>
</dbReference>
<evidence type="ECO:0000313" key="1">
    <source>
        <dbReference type="EMBL" id="RHG62202.1"/>
    </source>
</evidence>
<dbReference type="Proteomes" id="UP000286501">
    <property type="component" value="Unassembled WGS sequence"/>
</dbReference>
<protein>
    <recommendedName>
        <fullName evidence="3">Glycosyl transferase</fullName>
    </recommendedName>
</protein>
<organism evidence="1 2">
    <name type="scientific">Segatella copri</name>
    <dbReference type="NCBI Taxonomy" id="165179"/>
    <lineage>
        <taxon>Bacteria</taxon>
        <taxon>Pseudomonadati</taxon>
        <taxon>Bacteroidota</taxon>
        <taxon>Bacteroidia</taxon>
        <taxon>Bacteroidales</taxon>
        <taxon>Prevotellaceae</taxon>
        <taxon>Segatella</taxon>
    </lineage>
</organism>